<reference evidence="1 2" key="1">
    <citation type="journal article" date="2020" name="ISME J.">
        <title>Uncovering the hidden diversity of litter-decomposition mechanisms in mushroom-forming fungi.</title>
        <authorList>
            <person name="Floudas D."/>
            <person name="Bentzer J."/>
            <person name="Ahren D."/>
            <person name="Johansson T."/>
            <person name="Persson P."/>
            <person name="Tunlid A."/>
        </authorList>
    </citation>
    <scope>NUCLEOTIDE SEQUENCE [LARGE SCALE GENOMIC DNA]</scope>
    <source>
        <strain evidence="1 2">CBS 406.79</strain>
    </source>
</reference>
<organism evidence="1 2">
    <name type="scientific">Collybiopsis confluens</name>
    <dbReference type="NCBI Taxonomy" id="2823264"/>
    <lineage>
        <taxon>Eukaryota</taxon>
        <taxon>Fungi</taxon>
        <taxon>Dikarya</taxon>
        <taxon>Basidiomycota</taxon>
        <taxon>Agaricomycotina</taxon>
        <taxon>Agaricomycetes</taxon>
        <taxon>Agaricomycetidae</taxon>
        <taxon>Agaricales</taxon>
        <taxon>Marasmiineae</taxon>
        <taxon>Omphalotaceae</taxon>
        <taxon>Collybiopsis</taxon>
    </lineage>
</organism>
<keyword evidence="2" id="KW-1185">Reference proteome</keyword>
<proteinExistence type="predicted"/>
<dbReference type="EMBL" id="JAACJN010000046">
    <property type="protein sequence ID" value="KAF5383945.1"/>
    <property type="molecule type" value="Genomic_DNA"/>
</dbReference>
<evidence type="ECO:0000313" key="2">
    <source>
        <dbReference type="Proteomes" id="UP000518752"/>
    </source>
</evidence>
<accession>A0A8H5M7B6</accession>
<gene>
    <name evidence="1" type="ORF">D9757_007376</name>
</gene>
<protein>
    <submittedName>
        <fullName evidence="1">Uncharacterized protein</fullName>
    </submittedName>
</protein>
<comment type="caution">
    <text evidence="1">The sequence shown here is derived from an EMBL/GenBank/DDBJ whole genome shotgun (WGS) entry which is preliminary data.</text>
</comment>
<dbReference type="Proteomes" id="UP000518752">
    <property type="component" value="Unassembled WGS sequence"/>
</dbReference>
<sequence length="112" mass="12370">MSMMELNAGIGGKVLNLTWWLAILTLIISSDLEVKIRQYIQICSSGLFPINQAGLRNGMNFDHSAINGGHLNVVGDSQYNTHNYWRPCLIDLSNTNINVSVGNPKILLIESV</sequence>
<evidence type="ECO:0000313" key="1">
    <source>
        <dbReference type="EMBL" id="KAF5383945.1"/>
    </source>
</evidence>
<dbReference type="AlphaFoldDB" id="A0A8H5M7B6"/>
<name>A0A8H5M7B6_9AGAR</name>